<protein>
    <recommendedName>
        <fullName evidence="4">DUF192 domain-containing protein</fullName>
    </recommendedName>
</protein>
<feature type="signal peptide" evidence="2">
    <location>
        <begin position="1"/>
        <end position="19"/>
    </location>
</feature>
<dbReference type="PANTHER" id="PTHR37953">
    <property type="entry name" value="UPF0127 PROTEIN MJ1496"/>
    <property type="match status" value="1"/>
</dbReference>
<feature type="region of interest" description="Disordered" evidence="1">
    <location>
        <begin position="44"/>
        <end position="65"/>
    </location>
</feature>
<dbReference type="Pfam" id="PF02643">
    <property type="entry name" value="DUF192"/>
    <property type="match status" value="1"/>
</dbReference>
<gene>
    <name evidence="3" type="ORF">AVDCRST_MAG28-2806</name>
</gene>
<name>A0A6J4QXV8_9ACTN</name>
<dbReference type="InterPro" id="IPR038695">
    <property type="entry name" value="Saro_0823-like_sf"/>
</dbReference>
<dbReference type="AlphaFoldDB" id="A0A6J4QXV8"/>
<dbReference type="PANTHER" id="PTHR37953:SF1">
    <property type="entry name" value="UPF0127 PROTEIN MJ1496"/>
    <property type="match status" value="1"/>
</dbReference>
<evidence type="ECO:0000313" key="3">
    <source>
        <dbReference type="EMBL" id="CAA9458176.1"/>
    </source>
</evidence>
<evidence type="ECO:0000256" key="1">
    <source>
        <dbReference type="SAM" id="MobiDB-lite"/>
    </source>
</evidence>
<feature type="chain" id="PRO_5026864298" description="DUF192 domain-containing protein" evidence="2">
    <location>
        <begin position="20"/>
        <end position="189"/>
    </location>
</feature>
<reference evidence="3" key="1">
    <citation type="submission" date="2020-02" db="EMBL/GenBank/DDBJ databases">
        <authorList>
            <person name="Meier V. D."/>
        </authorList>
    </citation>
    <scope>NUCLEOTIDE SEQUENCE</scope>
    <source>
        <strain evidence="3">AVDCRST_MAG28</strain>
    </source>
</reference>
<evidence type="ECO:0008006" key="4">
    <source>
        <dbReference type="Google" id="ProtNLM"/>
    </source>
</evidence>
<sequence>MMRLTYLTLLSTVAVLVFAAVGAAQSVPEGSTLEQYSSVDQAQVQGPSEQLAVPTENTAPSTEPEVTTLPTLTINTSLGERVPVQVDIADTVAEWQTGLMGRTALAEDAGMLFVFDQEQPLSFWMKDTLIPLSIAFIDSQGRIIDIQDMQPLDETSHPSAAPAQYALEVNQGFFGERGIMVGDTVELPE</sequence>
<accession>A0A6J4QXV8</accession>
<dbReference type="InterPro" id="IPR003795">
    <property type="entry name" value="DUF192"/>
</dbReference>
<dbReference type="EMBL" id="CADCVE010000062">
    <property type="protein sequence ID" value="CAA9458176.1"/>
    <property type="molecule type" value="Genomic_DNA"/>
</dbReference>
<keyword evidence="2" id="KW-0732">Signal</keyword>
<organism evidence="3">
    <name type="scientific">uncultured Rubrobacteraceae bacterium</name>
    <dbReference type="NCBI Taxonomy" id="349277"/>
    <lineage>
        <taxon>Bacteria</taxon>
        <taxon>Bacillati</taxon>
        <taxon>Actinomycetota</taxon>
        <taxon>Rubrobacteria</taxon>
        <taxon>Rubrobacterales</taxon>
        <taxon>Rubrobacteraceae</taxon>
        <taxon>environmental samples</taxon>
    </lineage>
</organism>
<dbReference type="Gene3D" id="2.60.120.1140">
    <property type="entry name" value="Protein of unknown function DUF192"/>
    <property type="match status" value="1"/>
</dbReference>
<proteinExistence type="predicted"/>
<evidence type="ECO:0000256" key="2">
    <source>
        <dbReference type="SAM" id="SignalP"/>
    </source>
</evidence>